<dbReference type="WBParaSite" id="PSU_v2.g14327.t1">
    <property type="protein sequence ID" value="PSU_v2.g14327.t1"/>
    <property type="gene ID" value="PSU_v2.g14327"/>
</dbReference>
<dbReference type="PRINTS" id="PR00109">
    <property type="entry name" value="TYRKINASE"/>
</dbReference>
<dbReference type="GO" id="GO:0007169">
    <property type="term" value="P:cell surface receptor protein tyrosine kinase signaling pathway"/>
    <property type="evidence" value="ECO:0007669"/>
    <property type="project" value="TreeGrafter"/>
</dbReference>
<feature type="domain" description="Protein kinase" evidence="1">
    <location>
        <begin position="1"/>
        <end position="128"/>
    </location>
</feature>
<accession>A0A914Y4G0</accession>
<proteinExistence type="predicted"/>
<keyword evidence="2" id="KW-1185">Reference proteome</keyword>
<dbReference type="Gene3D" id="1.10.510.10">
    <property type="entry name" value="Transferase(Phosphotransferase) domain 1"/>
    <property type="match status" value="1"/>
</dbReference>
<dbReference type="Proteomes" id="UP000887577">
    <property type="component" value="Unplaced"/>
</dbReference>
<dbReference type="SUPFAM" id="SSF56112">
    <property type="entry name" value="Protein kinase-like (PK-like)"/>
    <property type="match status" value="1"/>
</dbReference>
<dbReference type="SMART" id="SM00219">
    <property type="entry name" value="TyrKc"/>
    <property type="match status" value="1"/>
</dbReference>
<evidence type="ECO:0000259" key="1">
    <source>
        <dbReference type="PROSITE" id="PS50011"/>
    </source>
</evidence>
<dbReference type="GO" id="GO:0043235">
    <property type="term" value="C:receptor complex"/>
    <property type="evidence" value="ECO:0007669"/>
    <property type="project" value="TreeGrafter"/>
</dbReference>
<dbReference type="Pfam" id="PF07714">
    <property type="entry name" value="PK_Tyr_Ser-Thr"/>
    <property type="match status" value="1"/>
</dbReference>
<dbReference type="InterPro" id="IPR000719">
    <property type="entry name" value="Prot_kinase_dom"/>
</dbReference>
<evidence type="ECO:0000313" key="3">
    <source>
        <dbReference type="WBParaSite" id="PSU_v2.g14327.t1"/>
    </source>
</evidence>
<sequence length="145" mass="16748">MVNENDVKLADFGLCCKCNETETYYAISHKKLPLKWLSPEALTEKKFSEKSDVWAFGILCYEMFSCGKEPYFTFSTDEMLEFLQSGKRLMVPKDTPEPISLIMADCWNENPADRPTFAILEQRIKGILEVETLKYGYVTIIESFD</sequence>
<dbReference type="GO" id="GO:0004714">
    <property type="term" value="F:transmembrane receptor protein tyrosine kinase activity"/>
    <property type="evidence" value="ECO:0007669"/>
    <property type="project" value="TreeGrafter"/>
</dbReference>
<dbReference type="PROSITE" id="PS50011">
    <property type="entry name" value="PROTEIN_KINASE_DOM"/>
    <property type="match status" value="1"/>
</dbReference>
<dbReference type="AlphaFoldDB" id="A0A914Y4G0"/>
<protein>
    <submittedName>
        <fullName evidence="3">Protein kinase domain-containing protein</fullName>
    </submittedName>
</protein>
<dbReference type="GO" id="GO:0005886">
    <property type="term" value="C:plasma membrane"/>
    <property type="evidence" value="ECO:0007669"/>
    <property type="project" value="TreeGrafter"/>
</dbReference>
<dbReference type="GO" id="GO:0005524">
    <property type="term" value="F:ATP binding"/>
    <property type="evidence" value="ECO:0007669"/>
    <property type="project" value="InterPro"/>
</dbReference>
<dbReference type="InterPro" id="IPR001245">
    <property type="entry name" value="Ser-Thr/Tyr_kinase_cat_dom"/>
</dbReference>
<name>A0A914Y4G0_9BILA</name>
<dbReference type="PANTHER" id="PTHR24416:SF611">
    <property type="entry name" value="TYROSINE-PROTEIN KINASE TRANSMEMBRANE RECEPTOR ROR"/>
    <property type="match status" value="1"/>
</dbReference>
<dbReference type="InterPro" id="IPR011009">
    <property type="entry name" value="Kinase-like_dom_sf"/>
</dbReference>
<dbReference type="InterPro" id="IPR050122">
    <property type="entry name" value="RTK"/>
</dbReference>
<dbReference type="InterPro" id="IPR020635">
    <property type="entry name" value="Tyr_kinase_cat_dom"/>
</dbReference>
<evidence type="ECO:0000313" key="2">
    <source>
        <dbReference type="Proteomes" id="UP000887577"/>
    </source>
</evidence>
<organism evidence="2 3">
    <name type="scientific">Panagrolaimus superbus</name>
    <dbReference type="NCBI Taxonomy" id="310955"/>
    <lineage>
        <taxon>Eukaryota</taxon>
        <taxon>Metazoa</taxon>
        <taxon>Ecdysozoa</taxon>
        <taxon>Nematoda</taxon>
        <taxon>Chromadorea</taxon>
        <taxon>Rhabditida</taxon>
        <taxon>Tylenchina</taxon>
        <taxon>Panagrolaimomorpha</taxon>
        <taxon>Panagrolaimoidea</taxon>
        <taxon>Panagrolaimidae</taxon>
        <taxon>Panagrolaimus</taxon>
    </lineage>
</organism>
<reference evidence="3" key="1">
    <citation type="submission" date="2022-11" db="UniProtKB">
        <authorList>
            <consortium name="WormBaseParasite"/>
        </authorList>
    </citation>
    <scope>IDENTIFICATION</scope>
</reference>
<dbReference type="PANTHER" id="PTHR24416">
    <property type="entry name" value="TYROSINE-PROTEIN KINASE RECEPTOR"/>
    <property type="match status" value="1"/>
</dbReference>